<dbReference type="RefSeq" id="WP_377600366.1">
    <property type="nucleotide sequence ID" value="NZ_JBHUME010000003.1"/>
</dbReference>
<dbReference type="InterPro" id="IPR024042">
    <property type="entry name" value="TM1646-like_dom_sf"/>
</dbReference>
<protein>
    <submittedName>
        <fullName evidence="2">YaaR family protein</fullName>
    </submittedName>
</protein>
<name>A0ABW5P8K5_9BACL</name>
<reference evidence="3" key="1">
    <citation type="journal article" date="2019" name="Int. J. Syst. Evol. Microbiol.">
        <title>The Global Catalogue of Microorganisms (GCM) 10K type strain sequencing project: providing services to taxonomists for standard genome sequencing and annotation.</title>
        <authorList>
            <consortium name="The Broad Institute Genomics Platform"/>
            <consortium name="The Broad Institute Genome Sequencing Center for Infectious Disease"/>
            <person name="Wu L."/>
            <person name="Ma J."/>
        </authorList>
    </citation>
    <scope>NUCLEOTIDE SEQUENCE [LARGE SCALE GENOMIC DNA]</scope>
    <source>
        <strain evidence="3">KCTC 3950</strain>
    </source>
</reference>
<feature type="region of interest" description="Disordered" evidence="1">
    <location>
        <begin position="1"/>
        <end position="25"/>
    </location>
</feature>
<gene>
    <name evidence="2" type="ORF">ACFSUF_03940</name>
</gene>
<dbReference type="InterPro" id="IPR005585">
    <property type="entry name" value="DUF327"/>
</dbReference>
<accession>A0ABW5P8K5</accession>
<dbReference type="Gene3D" id="1.20.120.490">
    <property type="entry name" value="Hypothetical protein TM1646-like domain"/>
    <property type="match status" value="1"/>
</dbReference>
<sequence length="148" mass="17367">MKINPGYRPLGKDLRMTDNSGSPQLPQRAFSDVMYRQNEQVTQEQLSQRMQQIELQGQRLAKSMTVRELRLYKQLIKQFLEDTVRRGVGLKDTKGWDRRGRGKKYKLLDEIDSVLLSMGDELLEHEQGRIELLERVGEIRGMLINLFF</sequence>
<keyword evidence="3" id="KW-1185">Reference proteome</keyword>
<evidence type="ECO:0000313" key="3">
    <source>
        <dbReference type="Proteomes" id="UP001597541"/>
    </source>
</evidence>
<proteinExistence type="predicted"/>
<organism evidence="2 3">
    <name type="scientific">Paenibacillus gansuensis</name>
    <dbReference type="NCBI Taxonomy" id="306542"/>
    <lineage>
        <taxon>Bacteria</taxon>
        <taxon>Bacillati</taxon>
        <taxon>Bacillota</taxon>
        <taxon>Bacilli</taxon>
        <taxon>Bacillales</taxon>
        <taxon>Paenibacillaceae</taxon>
        <taxon>Paenibacillus</taxon>
    </lineage>
</organism>
<comment type="caution">
    <text evidence="2">The sequence shown here is derived from an EMBL/GenBank/DDBJ whole genome shotgun (WGS) entry which is preliminary data.</text>
</comment>
<dbReference type="Proteomes" id="UP001597541">
    <property type="component" value="Unassembled WGS sequence"/>
</dbReference>
<dbReference type="Pfam" id="PF03885">
    <property type="entry name" value="DUF327"/>
    <property type="match status" value="1"/>
</dbReference>
<evidence type="ECO:0000313" key="2">
    <source>
        <dbReference type="EMBL" id="MFD2611571.1"/>
    </source>
</evidence>
<dbReference type="SUPFAM" id="SSF158397">
    <property type="entry name" value="TM1646-like"/>
    <property type="match status" value="1"/>
</dbReference>
<dbReference type="EMBL" id="JBHUME010000003">
    <property type="protein sequence ID" value="MFD2611571.1"/>
    <property type="molecule type" value="Genomic_DNA"/>
</dbReference>
<evidence type="ECO:0000256" key="1">
    <source>
        <dbReference type="SAM" id="MobiDB-lite"/>
    </source>
</evidence>